<reference evidence="2" key="1">
    <citation type="submission" date="2017-09" db="EMBL/GenBank/DDBJ databases">
        <title>Depth-based differentiation of microbial function through sediment-hosted aquifers and enrichment of novel symbionts in the deep terrestrial subsurface.</title>
        <authorList>
            <person name="Probst A.J."/>
            <person name="Ladd B."/>
            <person name="Jarett J.K."/>
            <person name="Geller-Mcgrath D.E."/>
            <person name="Sieber C.M.K."/>
            <person name="Emerson J.B."/>
            <person name="Anantharaman K."/>
            <person name="Thomas B.C."/>
            <person name="Malmstrom R."/>
            <person name="Stieglmeier M."/>
            <person name="Klingl A."/>
            <person name="Woyke T."/>
            <person name="Ryan C.M."/>
            <person name="Banfield J.F."/>
        </authorList>
    </citation>
    <scope>NUCLEOTIDE SEQUENCE [LARGE SCALE GENOMIC DNA]</scope>
</reference>
<accession>A0A2M7B5I6</accession>
<sequence length="69" mass="7973">MALSRLRRDSGTTKKVLILFKNLSRRREIFNYKIKNSALSSKERARDGVLKFIVFRSAQINLACQKSSL</sequence>
<gene>
    <name evidence="1" type="ORF">COS61_01640</name>
</gene>
<dbReference type="AlphaFoldDB" id="A0A2M7B5I6"/>
<dbReference type="Proteomes" id="UP000228949">
    <property type="component" value="Unassembled WGS sequence"/>
</dbReference>
<dbReference type="EMBL" id="PEVJ01000039">
    <property type="protein sequence ID" value="PIU98391.1"/>
    <property type="molecule type" value="Genomic_DNA"/>
</dbReference>
<comment type="caution">
    <text evidence="1">The sequence shown here is derived from an EMBL/GenBank/DDBJ whole genome shotgun (WGS) entry which is preliminary data.</text>
</comment>
<organism evidence="1 2">
    <name type="scientific">Candidatus Wolfebacteria bacterium CG03_land_8_20_14_0_80_40_12</name>
    <dbReference type="NCBI Taxonomy" id="1975069"/>
    <lineage>
        <taxon>Bacteria</taxon>
        <taxon>Candidatus Wolfeibacteriota</taxon>
    </lineage>
</organism>
<evidence type="ECO:0000313" key="1">
    <source>
        <dbReference type="EMBL" id="PIU98391.1"/>
    </source>
</evidence>
<protein>
    <submittedName>
        <fullName evidence="1">Uncharacterized protein</fullName>
    </submittedName>
</protein>
<evidence type="ECO:0000313" key="2">
    <source>
        <dbReference type="Proteomes" id="UP000228949"/>
    </source>
</evidence>
<name>A0A2M7B5I6_9BACT</name>
<proteinExistence type="predicted"/>